<name>A0A7L2YY14_JACJC</name>
<dbReference type="PANTHER" id="PTHR14362">
    <property type="entry name" value="COILED-COIL DOMAIN-CONTAINING PROTEIN 81"/>
    <property type="match status" value="1"/>
</dbReference>
<protein>
    <submittedName>
        <fullName evidence="3">CCD81 protein</fullName>
    </submittedName>
</protein>
<dbReference type="AlphaFoldDB" id="A0A7L2YY14"/>
<evidence type="ECO:0000313" key="3">
    <source>
        <dbReference type="EMBL" id="NXS99673.1"/>
    </source>
</evidence>
<feature type="domain" description="CCDC81 HU" evidence="2">
    <location>
        <begin position="135"/>
        <end position="195"/>
    </location>
</feature>
<dbReference type="InterPro" id="IPR028034">
    <property type="entry name" value="HU-CCDC81"/>
</dbReference>
<dbReference type="OrthoDB" id="125906at2759"/>
<proteinExistence type="predicted"/>
<dbReference type="Pfam" id="PF14908">
    <property type="entry name" value="HU-CCDC81_euk_1"/>
    <property type="match status" value="1"/>
</dbReference>
<dbReference type="InterPro" id="IPR026295">
    <property type="entry name" value="CCD81"/>
</dbReference>
<evidence type="ECO:0000259" key="2">
    <source>
        <dbReference type="Pfam" id="PF18289"/>
    </source>
</evidence>
<dbReference type="GO" id="GO:0005815">
    <property type="term" value="C:microtubule organizing center"/>
    <property type="evidence" value="ECO:0007669"/>
    <property type="project" value="TreeGrafter"/>
</dbReference>
<evidence type="ECO:0000259" key="1">
    <source>
        <dbReference type="Pfam" id="PF14908"/>
    </source>
</evidence>
<feature type="non-terminal residue" evidence="3">
    <location>
        <position position="261"/>
    </location>
</feature>
<feature type="non-terminal residue" evidence="3">
    <location>
        <position position="1"/>
    </location>
</feature>
<dbReference type="Proteomes" id="UP000550086">
    <property type="component" value="Unassembled WGS sequence"/>
</dbReference>
<organism evidence="3 4">
    <name type="scientific">Jacana jacana</name>
    <name type="common">Wattled jacana</name>
    <name type="synonym">Parra jacana</name>
    <dbReference type="NCBI Taxonomy" id="54508"/>
    <lineage>
        <taxon>Eukaryota</taxon>
        <taxon>Metazoa</taxon>
        <taxon>Chordata</taxon>
        <taxon>Craniata</taxon>
        <taxon>Vertebrata</taxon>
        <taxon>Euteleostomi</taxon>
        <taxon>Archelosauria</taxon>
        <taxon>Archosauria</taxon>
        <taxon>Dinosauria</taxon>
        <taxon>Saurischia</taxon>
        <taxon>Theropoda</taxon>
        <taxon>Coelurosauria</taxon>
        <taxon>Aves</taxon>
        <taxon>Neognathae</taxon>
        <taxon>Neoaves</taxon>
        <taxon>Charadriiformes</taxon>
        <taxon>Jacanidae</taxon>
        <taxon>Jacana</taxon>
    </lineage>
</organism>
<dbReference type="Pfam" id="PF18289">
    <property type="entry name" value="HU-CCDC81_euk_2"/>
    <property type="match status" value="1"/>
</dbReference>
<comment type="caution">
    <text evidence="3">The sequence shown here is derived from an EMBL/GenBank/DDBJ whole genome shotgun (WGS) entry which is preliminary data.</text>
</comment>
<dbReference type="PANTHER" id="PTHR14362:SF2">
    <property type="entry name" value="COILED-COIL DOMAIN-CONTAINING PROTEIN 81"/>
    <property type="match status" value="1"/>
</dbReference>
<gene>
    <name evidence="3" type="primary">Ccdc81_3</name>
    <name evidence="3" type="ORF">JACJAC_R14612</name>
</gene>
<evidence type="ECO:0000313" key="4">
    <source>
        <dbReference type="Proteomes" id="UP000550086"/>
    </source>
</evidence>
<reference evidence="3 4" key="1">
    <citation type="submission" date="2019-09" db="EMBL/GenBank/DDBJ databases">
        <title>Bird 10,000 Genomes (B10K) Project - Family phase.</title>
        <authorList>
            <person name="Zhang G."/>
        </authorList>
    </citation>
    <scope>NUCLEOTIDE SEQUENCE [LARGE SCALE GENOMIC DNA]</scope>
    <source>
        <strain evidence="3">B10K-DU-002-59</strain>
        <tissue evidence="3">Muscle</tissue>
    </source>
</reference>
<dbReference type="EMBL" id="VZTM01029743">
    <property type="protein sequence ID" value="NXS99673.1"/>
    <property type="molecule type" value="Genomic_DNA"/>
</dbReference>
<accession>A0A7L2YY14</accession>
<sequence>MTNLEALVTNVELCSTVTFPTLKKLSITGVLTGHELDGSFSRFPDVVTIWRAVSKYLQKELLKEEAQALSVKGLGTFFVKKCHCFENGKMITFQKPVFSLSRTVARTHELQHASVPVPGEMKKVAVSYKKTDLDVPYSEKVVQHCVQETLAFLYFILQKKEDVDFVLKDVGTLAIRGTEVTMAFCEELLLSLNKSRDAVETLLAKKRVILDKEVTHFPSRFGRVHQFPQFEVRVVPRKVSLTETSSDLQNGLSSAGKRGNV</sequence>
<keyword evidence="4" id="KW-1185">Reference proteome</keyword>
<feature type="domain" description="CCDC81 HU" evidence="1">
    <location>
        <begin position="45"/>
        <end position="111"/>
    </location>
</feature>
<dbReference type="InterPro" id="IPR040673">
    <property type="entry name" value="CCDC81_HU_dom_2"/>
</dbReference>